<feature type="compositionally biased region" description="Basic and acidic residues" evidence="2">
    <location>
        <begin position="1"/>
        <end position="19"/>
    </location>
</feature>
<dbReference type="InterPro" id="IPR010905">
    <property type="entry name" value="Glyco_hydro_88"/>
</dbReference>
<comment type="caution">
    <text evidence="4">The sequence shown here is derived from an EMBL/GenBank/DDBJ whole genome shotgun (WGS) entry which is preliminary data.</text>
</comment>
<dbReference type="AlphaFoldDB" id="A0AAI9E7G9"/>
<accession>A0AAI9E7G9</accession>
<evidence type="ECO:0000256" key="3">
    <source>
        <dbReference type="SAM" id="Phobius"/>
    </source>
</evidence>
<reference evidence="4" key="1">
    <citation type="submission" date="2023-11" db="EMBL/GenBank/DDBJ databases">
        <authorList>
            <person name="Alioto T."/>
            <person name="Alioto T."/>
            <person name="Gomez Garrido J."/>
        </authorList>
    </citation>
    <scope>NUCLEOTIDE SEQUENCE</scope>
</reference>
<dbReference type="PANTHER" id="PTHR41814:SF1">
    <property type="entry name" value="CELLULASE"/>
    <property type="match status" value="1"/>
</dbReference>
<keyword evidence="3" id="KW-1133">Transmembrane helix</keyword>
<dbReference type="Pfam" id="PF07470">
    <property type="entry name" value="Glyco_hydro_88"/>
    <property type="match status" value="1"/>
</dbReference>
<feature type="transmembrane region" description="Helical" evidence="3">
    <location>
        <begin position="40"/>
        <end position="60"/>
    </location>
</feature>
<keyword evidence="5" id="KW-1185">Reference proteome</keyword>
<protein>
    <submittedName>
        <fullName evidence="4">Ankyrin repeat</fullName>
    </submittedName>
</protein>
<dbReference type="InterPro" id="IPR012341">
    <property type="entry name" value="6hp_glycosidase-like_sf"/>
</dbReference>
<keyword evidence="3" id="KW-0472">Membrane</keyword>
<dbReference type="Gene3D" id="1.50.10.10">
    <property type="match status" value="1"/>
</dbReference>
<dbReference type="GO" id="GO:0016787">
    <property type="term" value="F:hydrolase activity"/>
    <property type="evidence" value="ECO:0007669"/>
    <property type="project" value="UniProtKB-KW"/>
</dbReference>
<gene>
    <name evidence="4" type="ORF">LECACI_7A001310</name>
</gene>
<dbReference type="PANTHER" id="PTHR41814">
    <property type="entry name" value="EXPRESSED PROTEIN"/>
    <property type="match status" value="1"/>
</dbReference>
<dbReference type="Proteomes" id="UP001296104">
    <property type="component" value="Unassembled WGS sequence"/>
</dbReference>
<dbReference type="SUPFAM" id="SSF48208">
    <property type="entry name" value="Six-hairpin glycosidases"/>
    <property type="match status" value="1"/>
</dbReference>
<evidence type="ECO:0000256" key="1">
    <source>
        <dbReference type="ARBA" id="ARBA00022801"/>
    </source>
</evidence>
<dbReference type="GO" id="GO:0005975">
    <property type="term" value="P:carbohydrate metabolic process"/>
    <property type="evidence" value="ECO:0007669"/>
    <property type="project" value="InterPro"/>
</dbReference>
<keyword evidence="1" id="KW-0378">Hydrolase</keyword>
<evidence type="ECO:0000256" key="2">
    <source>
        <dbReference type="SAM" id="MobiDB-lite"/>
    </source>
</evidence>
<dbReference type="EMBL" id="CAVMBE010000005">
    <property type="protein sequence ID" value="CAK3829077.1"/>
    <property type="molecule type" value="Genomic_DNA"/>
</dbReference>
<organism evidence="4 5">
    <name type="scientific">Lecanosticta acicola</name>
    <dbReference type="NCBI Taxonomy" id="111012"/>
    <lineage>
        <taxon>Eukaryota</taxon>
        <taxon>Fungi</taxon>
        <taxon>Dikarya</taxon>
        <taxon>Ascomycota</taxon>
        <taxon>Pezizomycotina</taxon>
        <taxon>Dothideomycetes</taxon>
        <taxon>Dothideomycetidae</taxon>
        <taxon>Mycosphaerellales</taxon>
        <taxon>Mycosphaerellaceae</taxon>
        <taxon>Lecanosticta</taxon>
    </lineage>
</organism>
<feature type="region of interest" description="Disordered" evidence="2">
    <location>
        <begin position="1"/>
        <end position="28"/>
    </location>
</feature>
<name>A0AAI9E7G9_9PEZI</name>
<evidence type="ECO:0000313" key="4">
    <source>
        <dbReference type="EMBL" id="CAK3829077.1"/>
    </source>
</evidence>
<evidence type="ECO:0000313" key="5">
    <source>
        <dbReference type="Proteomes" id="UP001296104"/>
    </source>
</evidence>
<dbReference type="InterPro" id="IPR008928">
    <property type="entry name" value="6-hairpin_glycosidase_sf"/>
</dbReference>
<keyword evidence="3" id="KW-0812">Transmembrane</keyword>
<proteinExistence type="predicted"/>
<sequence length="492" mass="54622">MADDERSDKRQAPRQEEPKPSGIHNEVRPFTWADPGTWSASLKFLPAYVLLVAIFIALYYNHFADSSLDLTTYESCAASFDYGFRVNAALSQAHEHSKRSWEIGYAYEGTQQIYNPDRSVFGRDPFPGGKLPKLALKMDEASLYIEKKINRTEKTLFGEENGAISDPAALGVAALQFAQKKFTKGYVEAATRQKDFLLNEAPRHSNGAISHRSERVELWSDAIAMVPPFLAYYGVATNDLEMIQQAVLQIEHYRDLLLIRDGPKSGLWKHIVSNDGDVDAEAWSTGNAWAAYGMARVRATIAAWPVSNAALSKEIQALDSSIEQILDAAIKTDDDKPGLLKNYLGDKSSQGESSGTSLLAATAYRMAILVPDRFGKEKYISWANNKRKAVFERVDGDGIAKPAVNPYEPRSEQPIDLSPEGQSFLLLLGSAWRDCVCGGPPLCRESYIQEHPTEPTREYTFEALIGYPIESAIQMIKEPVDDFLNHLKGLGA</sequence>